<feature type="domain" description="VWFA" evidence="2">
    <location>
        <begin position="1"/>
        <end position="157"/>
    </location>
</feature>
<proteinExistence type="predicted"/>
<dbReference type="SUPFAM" id="SSF53300">
    <property type="entry name" value="vWA-like"/>
    <property type="match status" value="1"/>
</dbReference>
<dbReference type="Gene3D" id="3.40.50.410">
    <property type="entry name" value="von Willebrand factor, type A domain"/>
    <property type="match status" value="1"/>
</dbReference>
<dbReference type="InterPro" id="IPR002035">
    <property type="entry name" value="VWF_A"/>
</dbReference>
<evidence type="ECO:0000313" key="4">
    <source>
        <dbReference type="Proteomes" id="UP000275408"/>
    </source>
</evidence>
<sequence>MDDNQFTQLQTFLSTLVDNIKISKTSGARVIVLAFDDRINSLASSFSDKVTTSRSGIKTQINGLQFTAGSTVIDTVIEEAKDLLSSANRDTAQKVVVFVTDGVNFNGTDSLVLPAQELRDTFNARVIGLGIGEANSINIPGLRILAGQNDRVLILTFEPSSGGKCCDDDDDEDNNDDDRKRRRRRRRDDDGDDECDDRRRRRRRDEDDGGCSSGVSNELKNVIKLICYG</sequence>
<gene>
    <name evidence="3" type="ORF">pdam_00011162</name>
</gene>
<dbReference type="InterPro" id="IPR036465">
    <property type="entry name" value="vWFA_dom_sf"/>
</dbReference>
<comment type="caution">
    <text evidence="3">The sequence shown here is derived from an EMBL/GenBank/DDBJ whole genome shotgun (WGS) entry which is preliminary data.</text>
</comment>
<evidence type="ECO:0000256" key="1">
    <source>
        <dbReference type="SAM" id="MobiDB-lite"/>
    </source>
</evidence>
<evidence type="ECO:0000259" key="2">
    <source>
        <dbReference type="PROSITE" id="PS50234"/>
    </source>
</evidence>
<feature type="compositionally biased region" description="Acidic residues" evidence="1">
    <location>
        <begin position="167"/>
        <end position="176"/>
    </location>
</feature>
<dbReference type="OrthoDB" id="6132182at2759"/>
<accession>A0A3M6UND9</accession>
<dbReference type="Pfam" id="PF00092">
    <property type="entry name" value="VWA"/>
    <property type="match status" value="1"/>
</dbReference>
<name>A0A3M6UND9_POCDA</name>
<dbReference type="CDD" id="cd00198">
    <property type="entry name" value="vWFA"/>
    <property type="match status" value="1"/>
</dbReference>
<organism evidence="3 4">
    <name type="scientific">Pocillopora damicornis</name>
    <name type="common">Cauliflower coral</name>
    <name type="synonym">Millepora damicornis</name>
    <dbReference type="NCBI Taxonomy" id="46731"/>
    <lineage>
        <taxon>Eukaryota</taxon>
        <taxon>Metazoa</taxon>
        <taxon>Cnidaria</taxon>
        <taxon>Anthozoa</taxon>
        <taxon>Hexacorallia</taxon>
        <taxon>Scleractinia</taxon>
        <taxon>Astrocoeniina</taxon>
        <taxon>Pocilloporidae</taxon>
        <taxon>Pocillopora</taxon>
    </lineage>
</organism>
<dbReference type="Proteomes" id="UP000275408">
    <property type="component" value="Unassembled WGS sequence"/>
</dbReference>
<reference evidence="3 4" key="1">
    <citation type="journal article" date="2018" name="Sci. Rep.">
        <title>Comparative analysis of the Pocillopora damicornis genome highlights role of immune system in coral evolution.</title>
        <authorList>
            <person name="Cunning R."/>
            <person name="Bay R.A."/>
            <person name="Gillette P."/>
            <person name="Baker A.C."/>
            <person name="Traylor-Knowles N."/>
        </authorList>
    </citation>
    <scope>NUCLEOTIDE SEQUENCE [LARGE SCALE GENOMIC DNA]</scope>
    <source>
        <strain evidence="3">RSMAS</strain>
        <tissue evidence="3">Whole animal</tissue>
    </source>
</reference>
<dbReference type="STRING" id="46731.A0A3M6UND9"/>
<dbReference type="EMBL" id="RCHS01001178">
    <property type="protein sequence ID" value="RMX54868.1"/>
    <property type="molecule type" value="Genomic_DNA"/>
</dbReference>
<dbReference type="AlphaFoldDB" id="A0A3M6UND9"/>
<protein>
    <recommendedName>
        <fullName evidence="2">VWFA domain-containing protein</fullName>
    </recommendedName>
</protein>
<keyword evidence="4" id="KW-1185">Reference proteome</keyword>
<dbReference type="PROSITE" id="PS50234">
    <property type="entry name" value="VWFA"/>
    <property type="match status" value="1"/>
</dbReference>
<evidence type="ECO:0000313" key="3">
    <source>
        <dbReference type="EMBL" id="RMX54868.1"/>
    </source>
</evidence>
<feature type="region of interest" description="Disordered" evidence="1">
    <location>
        <begin position="165"/>
        <end position="213"/>
    </location>
</feature>